<dbReference type="PANTHER" id="PTHR48111">
    <property type="entry name" value="REGULATOR OF RPOS"/>
    <property type="match status" value="1"/>
</dbReference>
<dbReference type="Pfam" id="PF00486">
    <property type="entry name" value="Trans_reg_C"/>
    <property type="match status" value="1"/>
</dbReference>
<evidence type="ECO:0000256" key="3">
    <source>
        <dbReference type="PROSITE-ProRule" id="PRU01091"/>
    </source>
</evidence>
<dbReference type="InterPro" id="IPR036388">
    <property type="entry name" value="WH-like_DNA-bd_sf"/>
</dbReference>
<evidence type="ECO:0000313" key="7">
    <source>
        <dbReference type="Proteomes" id="UP001596060"/>
    </source>
</evidence>
<feature type="DNA-binding region" description="OmpR/PhoB-type" evidence="3">
    <location>
        <begin position="124"/>
        <end position="222"/>
    </location>
</feature>
<dbReference type="PROSITE" id="PS51755">
    <property type="entry name" value="OMPR_PHOB"/>
    <property type="match status" value="1"/>
</dbReference>
<keyword evidence="7" id="KW-1185">Reference proteome</keyword>
<reference evidence="7" key="1">
    <citation type="journal article" date="2019" name="Int. J. Syst. Evol. Microbiol.">
        <title>The Global Catalogue of Microorganisms (GCM) 10K type strain sequencing project: providing services to taxonomists for standard genome sequencing and annotation.</title>
        <authorList>
            <consortium name="The Broad Institute Genomics Platform"/>
            <consortium name="The Broad Institute Genome Sequencing Center for Infectious Disease"/>
            <person name="Wu L."/>
            <person name="Ma J."/>
        </authorList>
    </citation>
    <scope>NUCLEOTIDE SEQUENCE [LARGE SCALE GENOMIC DNA]</scope>
    <source>
        <strain evidence="7">CCUG 43117</strain>
    </source>
</reference>
<dbReference type="InterPro" id="IPR039420">
    <property type="entry name" value="WalR-like"/>
</dbReference>
<dbReference type="Gene3D" id="6.10.250.690">
    <property type="match status" value="1"/>
</dbReference>
<feature type="modified residue" description="4-aspartylphosphate" evidence="2">
    <location>
        <position position="51"/>
    </location>
</feature>
<dbReference type="Gene3D" id="3.40.50.2300">
    <property type="match status" value="1"/>
</dbReference>
<evidence type="ECO:0000259" key="5">
    <source>
        <dbReference type="PROSITE" id="PS51755"/>
    </source>
</evidence>
<dbReference type="SMART" id="SM00862">
    <property type="entry name" value="Trans_reg_C"/>
    <property type="match status" value="1"/>
</dbReference>
<evidence type="ECO:0000259" key="4">
    <source>
        <dbReference type="PROSITE" id="PS50110"/>
    </source>
</evidence>
<dbReference type="InterPro" id="IPR011006">
    <property type="entry name" value="CheY-like_superfamily"/>
</dbReference>
<dbReference type="SUPFAM" id="SSF52172">
    <property type="entry name" value="CheY-like"/>
    <property type="match status" value="1"/>
</dbReference>
<evidence type="ECO:0000256" key="2">
    <source>
        <dbReference type="PROSITE-ProRule" id="PRU00169"/>
    </source>
</evidence>
<evidence type="ECO:0000313" key="6">
    <source>
        <dbReference type="EMBL" id="MFC5504505.1"/>
    </source>
</evidence>
<proteinExistence type="predicted"/>
<evidence type="ECO:0000256" key="1">
    <source>
        <dbReference type="ARBA" id="ARBA00023125"/>
    </source>
</evidence>
<gene>
    <name evidence="6" type="ORF">ACFPN9_04455</name>
</gene>
<keyword evidence="1 3" id="KW-0238">DNA-binding</keyword>
<feature type="domain" description="Response regulatory" evidence="4">
    <location>
        <begin position="2"/>
        <end position="116"/>
    </location>
</feature>
<name>A0ABW0NWM1_9HYPH</name>
<dbReference type="CDD" id="cd00383">
    <property type="entry name" value="trans_reg_C"/>
    <property type="match status" value="1"/>
</dbReference>
<dbReference type="Gene3D" id="1.10.10.10">
    <property type="entry name" value="Winged helix-like DNA-binding domain superfamily/Winged helix DNA-binding domain"/>
    <property type="match status" value="1"/>
</dbReference>
<feature type="domain" description="OmpR/PhoB-type" evidence="5">
    <location>
        <begin position="124"/>
        <end position="222"/>
    </location>
</feature>
<dbReference type="Proteomes" id="UP001596060">
    <property type="component" value="Unassembled WGS sequence"/>
</dbReference>
<dbReference type="RefSeq" id="WP_377815505.1">
    <property type="nucleotide sequence ID" value="NZ_JBHSLU010000007.1"/>
</dbReference>
<organism evidence="6 7">
    <name type="scientific">Bosea massiliensis</name>
    <dbReference type="NCBI Taxonomy" id="151419"/>
    <lineage>
        <taxon>Bacteria</taxon>
        <taxon>Pseudomonadati</taxon>
        <taxon>Pseudomonadota</taxon>
        <taxon>Alphaproteobacteria</taxon>
        <taxon>Hyphomicrobiales</taxon>
        <taxon>Boseaceae</taxon>
        <taxon>Bosea</taxon>
    </lineage>
</organism>
<dbReference type="PANTHER" id="PTHR48111:SF36">
    <property type="entry name" value="TRANSCRIPTIONAL REGULATORY PROTEIN CUTR"/>
    <property type="match status" value="1"/>
</dbReference>
<dbReference type="InterPro" id="IPR001867">
    <property type="entry name" value="OmpR/PhoB-type_DNA-bd"/>
</dbReference>
<protein>
    <submittedName>
        <fullName evidence="6">Response regulator</fullName>
    </submittedName>
</protein>
<dbReference type="SMART" id="SM00448">
    <property type="entry name" value="REC"/>
    <property type="match status" value="1"/>
</dbReference>
<sequence length="225" mass="23920">MKLLLIEDVGALADLTSRHLESEGFRVDVARCVSEARELLAVAPPDVIVLDLGLPDGDGLTLLAQLRSEGLAIPILVVTAQTGLNQRIDGLDRGADDYLGKPAAPAEIAARCRALLRRPGGLLGGQLTCGDIALDTISRMAMVREQPLAIARREVDVLEVLMRRSGKVVPRPAIEAAIYTIDEAPGPNALEASVSRLRRSLTEAGASVVLHTVRGVGYLLTEAPR</sequence>
<dbReference type="InterPro" id="IPR001789">
    <property type="entry name" value="Sig_transdc_resp-reg_receiver"/>
</dbReference>
<dbReference type="Pfam" id="PF00072">
    <property type="entry name" value="Response_reg"/>
    <property type="match status" value="1"/>
</dbReference>
<keyword evidence="2" id="KW-0597">Phosphoprotein</keyword>
<dbReference type="EMBL" id="JBHSLU010000007">
    <property type="protein sequence ID" value="MFC5504505.1"/>
    <property type="molecule type" value="Genomic_DNA"/>
</dbReference>
<dbReference type="PROSITE" id="PS50110">
    <property type="entry name" value="RESPONSE_REGULATORY"/>
    <property type="match status" value="1"/>
</dbReference>
<accession>A0ABW0NWM1</accession>
<comment type="caution">
    <text evidence="6">The sequence shown here is derived from an EMBL/GenBank/DDBJ whole genome shotgun (WGS) entry which is preliminary data.</text>
</comment>